<dbReference type="OrthoDB" id="9789971at2"/>
<reference evidence="2 3" key="1">
    <citation type="journal article" date="2013" name="Genome Announc.">
        <title>Draft Genome Sequence of Desulfotignum phosphitoxidans DSM 13687 Strain FiPS-3.</title>
        <authorList>
            <person name="Poehlein A."/>
            <person name="Daniel R."/>
            <person name="Simeonova D.D."/>
        </authorList>
    </citation>
    <scope>NUCLEOTIDE SEQUENCE [LARGE SCALE GENOMIC DNA]</scope>
    <source>
        <strain evidence="2 3">DSM 13687</strain>
    </source>
</reference>
<organism evidence="2 3">
    <name type="scientific">Desulfotignum phosphitoxidans DSM 13687</name>
    <dbReference type="NCBI Taxonomy" id="1286635"/>
    <lineage>
        <taxon>Bacteria</taxon>
        <taxon>Pseudomonadati</taxon>
        <taxon>Thermodesulfobacteriota</taxon>
        <taxon>Desulfobacteria</taxon>
        <taxon>Desulfobacterales</taxon>
        <taxon>Desulfobacteraceae</taxon>
        <taxon>Desulfotignum</taxon>
    </lineage>
</organism>
<dbReference type="AlphaFoldDB" id="S0G818"/>
<dbReference type="EMBL" id="APJX01000001">
    <property type="protein sequence ID" value="EMS81386.1"/>
    <property type="molecule type" value="Genomic_DNA"/>
</dbReference>
<dbReference type="Pfam" id="PF08821">
    <property type="entry name" value="CGGC"/>
    <property type="match status" value="1"/>
</dbReference>
<dbReference type="RefSeq" id="WP_006964102.1">
    <property type="nucleotide sequence ID" value="NZ_APJX01000001.1"/>
</dbReference>
<evidence type="ECO:0000259" key="1">
    <source>
        <dbReference type="SMART" id="SM01078"/>
    </source>
</evidence>
<keyword evidence="3" id="KW-1185">Reference proteome</keyword>
<name>S0G818_9BACT</name>
<evidence type="ECO:0000313" key="2">
    <source>
        <dbReference type="EMBL" id="EMS81386.1"/>
    </source>
</evidence>
<dbReference type="Proteomes" id="UP000014216">
    <property type="component" value="Unassembled WGS sequence"/>
</dbReference>
<dbReference type="InterPro" id="IPR014925">
    <property type="entry name" value="CGGC_dom"/>
</dbReference>
<feature type="domain" description="CGGC" evidence="1">
    <location>
        <begin position="3"/>
        <end position="115"/>
    </location>
</feature>
<protein>
    <recommendedName>
        <fullName evidence="1">CGGC domain-containing protein</fullName>
    </recommendedName>
</protein>
<proteinExistence type="predicted"/>
<sequence>MTRIGIIRCEKNEKTCPLTSCFNTMMSGAQGFSAYDECTPAGVFTCRCPGDNVANLGKILKSKGADVIHLCTCSFAKKTEKGWDNSQGGFCDHIEKIAQDIARAAELPCVLGTAHLPKGYTPVTVEK</sequence>
<evidence type="ECO:0000313" key="3">
    <source>
        <dbReference type="Proteomes" id="UP000014216"/>
    </source>
</evidence>
<comment type="caution">
    <text evidence="2">The sequence shown here is derived from an EMBL/GenBank/DDBJ whole genome shotgun (WGS) entry which is preliminary data.</text>
</comment>
<gene>
    <name evidence="2" type="ORF">Dpo_1c05270</name>
</gene>
<dbReference type="SMART" id="SM01078">
    <property type="entry name" value="CGGC"/>
    <property type="match status" value="1"/>
</dbReference>
<accession>S0G818</accession>